<dbReference type="Pfam" id="PF22352">
    <property type="entry name" value="K319L-like_PKD"/>
    <property type="match status" value="1"/>
</dbReference>
<sequence>MDNDKFKKPPLVLRASLTLWLCLSVIVALLLLGCDVGAPRDQNQPPHIDPGPLLLAESGQVITLVVGAYDPDGEIRDYQWRQLGGVAVTMSQYRHGWLNIKTPQVTERELLRFELTVTDDQGASYRAAKCVLLLPKSAASAKQPTALTADSVEGEAACNLQLLADLH</sequence>
<accession>A0A839UUN3</accession>
<comment type="caution">
    <text evidence="2">The sequence shown here is derived from an EMBL/GenBank/DDBJ whole genome shotgun (WGS) entry which is preliminary data.</text>
</comment>
<keyword evidence="1" id="KW-0812">Transmembrane</keyword>
<dbReference type="Gene3D" id="2.60.40.3010">
    <property type="match status" value="1"/>
</dbReference>
<dbReference type="EMBL" id="JACHXZ010000004">
    <property type="protein sequence ID" value="MBB3169716.1"/>
    <property type="molecule type" value="Genomic_DNA"/>
</dbReference>
<gene>
    <name evidence="2" type="ORF">FHS30_002929</name>
</gene>
<organism evidence="2 3">
    <name type="scientific">Simiduia aestuariiviva</name>
    <dbReference type="NCBI Taxonomy" id="1510459"/>
    <lineage>
        <taxon>Bacteria</taxon>
        <taxon>Pseudomonadati</taxon>
        <taxon>Pseudomonadota</taxon>
        <taxon>Gammaproteobacteria</taxon>
        <taxon>Cellvibrionales</taxon>
        <taxon>Cellvibrionaceae</taxon>
        <taxon>Simiduia</taxon>
    </lineage>
</organism>
<dbReference type="AlphaFoldDB" id="A0A839UUN3"/>
<protein>
    <recommendedName>
        <fullName evidence="4">PKD/Chitinase domain-containing protein</fullName>
    </recommendedName>
</protein>
<dbReference type="RefSeq" id="WP_183911209.1">
    <property type="nucleotide sequence ID" value="NZ_JACHXZ010000004.1"/>
</dbReference>
<name>A0A839UUN3_9GAMM</name>
<keyword evidence="1" id="KW-0472">Membrane</keyword>
<keyword evidence="1" id="KW-1133">Transmembrane helix</keyword>
<proteinExistence type="predicted"/>
<feature type="transmembrane region" description="Helical" evidence="1">
    <location>
        <begin position="12"/>
        <end position="33"/>
    </location>
</feature>
<evidence type="ECO:0008006" key="4">
    <source>
        <dbReference type="Google" id="ProtNLM"/>
    </source>
</evidence>
<evidence type="ECO:0000313" key="2">
    <source>
        <dbReference type="EMBL" id="MBB3169716.1"/>
    </source>
</evidence>
<evidence type="ECO:0000313" key="3">
    <source>
        <dbReference type="Proteomes" id="UP000559987"/>
    </source>
</evidence>
<reference evidence="2 3" key="1">
    <citation type="submission" date="2020-08" db="EMBL/GenBank/DDBJ databases">
        <title>Genomic Encyclopedia of Type Strains, Phase III (KMG-III): the genomes of soil and plant-associated and newly described type strains.</title>
        <authorList>
            <person name="Whitman W."/>
        </authorList>
    </citation>
    <scope>NUCLEOTIDE SEQUENCE [LARGE SCALE GENOMIC DNA]</scope>
    <source>
        <strain evidence="2 3">CECT 8571</strain>
    </source>
</reference>
<dbReference type="Proteomes" id="UP000559987">
    <property type="component" value="Unassembled WGS sequence"/>
</dbReference>
<dbReference type="PROSITE" id="PS51257">
    <property type="entry name" value="PROKAR_LIPOPROTEIN"/>
    <property type="match status" value="1"/>
</dbReference>
<evidence type="ECO:0000256" key="1">
    <source>
        <dbReference type="SAM" id="Phobius"/>
    </source>
</evidence>
<keyword evidence="3" id="KW-1185">Reference proteome</keyword>